<organism evidence="2 3">
    <name type="scientific">Tenebrio molitor</name>
    <name type="common">Yellow mealworm beetle</name>
    <dbReference type="NCBI Taxonomy" id="7067"/>
    <lineage>
        <taxon>Eukaryota</taxon>
        <taxon>Metazoa</taxon>
        <taxon>Ecdysozoa</taxon>
        <taxon>Arthropoda</taxon>
        <taxon>Hexapoda</taxon>
        <taxon>Insecta</taxon>
        <taxon>Pterygota</taxon>
        <taxon>Neoptera</taxon>
        <taxon>Endopterygota</taxon>
        <taxon>Coleoptera</taxon>
        <taxon>Polyphaga</taxon>
        <taxon>Cucujiformia</taxon>
        <taxon>Tenebrionidae</taxon>
        <taxon>Tenebrio</taxon>
    </lineage>
</organism>
<dbReference type="AlphaFoldDB" id="A0A8J6L411"/>
<evidence type="ECO:0000313" key="3">
    <source>
        <dbReference type="Proteomes" id="UP000719412"/>
    </source>
</evidence>
<reference evidence="2" key="2">
    <citation type="submission" date="2021-08" db="EMBL/GenBank/DDBJ databases">
        <authorList>
            <person name="Eriksson T."/>
        </authorList>
    </citation>
    <scope>NUCLEOTIDE SEQUENCE</scope>
    <source>
        <strain evidence="2">Stoneville</strain>
        <tissue evidence="2">Whole head</tissue>
    </source>
</reference>
<feature type="region of interest" description="Disordered" evidence="1">
    <location>
        <begin position="63"/>
        <end position="90"/>
    </location>
</feature>
<dbReference type="EMBL" id="JABDTM020027287">
    <property type="protein sequence ID" value="KAH0810744.1"/>
    <property type="molecule type" value="Genomic_DNA"/>
</dbReference>
<keyword evidence="3" id="KW-1185">Reference proteome</keyword>
<reference evidence="2" key="1">
    <citation type="journal article" date="2020" name="J Insects Food Feed">
        <title>The yellow mealworm (Tenebrio molitor) genome: a resource for the emerging insects as food and feed industry.</title>
        <authorList>
            <person name="Eriksson T."/>
            <person name="Andere A."/>
            <person name="Kelstrup H."/>
            <person name="Emery V."/>
            <person name="Picard C."/>
        </authorList>
    </citation>
    <scope>NUCLEOTIDE SEQUENCE</scope>
    <source>
        <strain evidence="2">Stoneville</strain>
        <tissue evidence="2">Whole head</tissue>
    </source>
</reference>
<comment type="caution">
    <text evidence="2">The sequence shown here is derived from an EMBL/GenBank/DDBJ whole genome shotgun (WGS) entry which is preliminary data.</text>
</comment>
<gene>
    <name evidence="2" type="ORF">GEV33_012046</name>
</gene>
<proteinExistence type="predicted"/>
<dbReference type="Proteomes" id="UP000719412">
    <property type="component" value="Unassembled WGS sequence"/>
</dbReference>
<evidence type="ECO:0000313" key="2">
    <source>
        <dbReference type="EMBL" id="KAH0810744.1"/>
    </source>
</evidence>
<accession>A0A8J6L411</accession>
<name>A0A8J6L411_TENMO</name>
<protein>
    <submittedName>
        <fullName evidence="2">Uncharacterized protein</fullName>
    </submittedName>
</protein>
<sequence length="90" mass="10865">MESLLDPPKTFNQHTLLAAIDRRPPPPHQKKYTVYGYQPLGKNRRRRKLIRKHNKNELHWCEHSERGRNNEPEEIRTVADKKESYATRHR</sequence>
<evidence type="ECO:0000256" key="1">
    <source>
        <dbReference type="SAM" id="MobiDB-lite"/>
    </source>
</evidence>